<evidence type="ECO:0000313" key="11">
    <source>
        <dbReference type="Proteomes" id="UP001172778"/>
    </source>
</evidence>
<protein>
    <recommendedName>
        <fullName evidence="9">Cobalamin biosynthesis protein CobD</fullName>
    </recommendedName>
</protein>
<dbReference type="Pfam" id="PF03186">
    <property type="entry name" value="CobD_Cbib"/>
    <property type="match status" value="1"/>
</dbReference>
<comment type="function">
    <text evidence="9">Converts cobyric acid to cobinamide by the addition of aminopropanol on the F carboxylic group.</text>
</comment>
<sequence length="308" mass="33860">MGVFSLVAALLLEQLHSLGKRNPFYLGFHHYAAFIERSSNAGQYRHGVVGWCAAVLPIAVLAGAVAWGLNAVHPLLMWLWNVAVLYLTVGFRQFSSAFTGISEALRDGNLDEARRLLAEWTSQPTSELTEAEVSRLSIEHGLTDSYRYVFGPIFWFMLLGPFGAAGAVAYRASSLLAQEWGLRALRHDEPFGLFASKVGAWLDWLPVRLTAIGFAVMGDFEDAVYCWRSQAHAWANYDYGILLASGAGAIGVKLGEAIHQDHTVKFRPELGLGEDADPNYLQSAVGLIWRSALLWLAVLLLLGLARLV</sequence>
<keyword evidence="8 9" id="KW-0472">Membrane</keyword>
<evidence type="ECO:0000256" key="9">
    <source>
        <dbReference type="HAMAP-Rule" id="MF_00024"/>
    </source>
</evidence>
<keyword evidence="11" id="KW-1185">Reference proteome</keyword>
<feature type="transmembrane region" description="Helical" evidence="9">
    <location>
        <begin position="48"/>
        <end position="69"/>
    </location>
</feature>
<dbReference type="NCBIfam" id="NF005792">
    <property type="entry name" value="PRK07630.1"/>
    <property type="match status" value="1"/>
</dbReference>
<keyword evidence="4 9" id="KW-1003">Cell membrane</keyword>
<evidence type="ECO:0000256" key="5">
    <source>
        <dbReference type="ARBA" id="ARBA00022573"/>
    </source>
</evidence>
<proteinExistence type="inferred from homology"/>
<dbReference type="HAMAP" id="MF_00024">
    <property type="entry name" value="CobD_CbiB"/>
    <property type="match status" value="1"/>
</dbReference>
<dbReference type="RefSeq" id="WP_284099878.1">
    <property type="nucleotide sequence ID" value="NZ_JARRAF010000005.1"/>
</dbReference>
<evidence type="ECO:0000256" key="7">
    <source>
        <dbReference type="ARBA" id="ARBA00022989"/>
    </source>
</evidence>
<feature type="transmembrane region" description="Helical" evidence="9">
    <location>
        <begin position="287"/>
        <end position="305"/>
    </location>
</feature>
<dbReference type="PANTHER" id="PTHR34308:SF1">
    <property type="entry name" value="COBALAMIN BIOSYNTHESIS PROTEIN CBIB"/>
    <property type="match status" value="1"/>
</dbReference>
<dbReference type="Proteomes" id="UP001172778">
    <property type="component" value="Unassembled WGS sequence"/>
</dbReference>
<comment type="caution">
    <text evidence="9">Lacks conserved residue(s) required for the propagation of feature annotation.</text>
</comment>
<accession>A0ABT7DWW9</accession>
<evidence type="ECO:0000256" key="4">
    <source>
        <dbReference type="ARBA" id="ARBA00022475"/>
    </source>
</evidence>
<comment type="caution">
    <text evidence="10">The sequence shown here is derived from an EMBL/GenBank/DDBJ whole genome shotgun (WGS) entry which is preliminary data.</text>
</comment>
<keyword evidence="6 9" id="KW-0812">Transmembrane</keyword>
<name>A0ABT7DWW9_9NEIS</name>
<keyword evidence="5 9" id="KW-0169">Cobalamin biosynthesis</keyword>
<evidence type="ECO:0000256" key="8">
    <source>
        <dbReference type="ARBA" id="ARBA00023136"/>
    </source>
</evidence>
<evidence type="ECO:0000256" key="2">
    <source>
        <dbReference type="ARBA" id="ARBA00004953"/>
    </source>
</evidence>
<dbReference type="InterPro" id="IPR004485">
    <property type="entry name" value="Cobalamin_biosynth_CobD/CbiB"/>
</dbReference>
<comment type="similarity">
    <text evidence="3 9">Belongs to the CobD/CbiB family.</text>
</comment>
<organism evidence="10 11">
    <name type="scientific">Parachitinimonas caeni</name>
    <dbReference type="NCBI Taxonomy" id="3031301"/>
    <lineage>
        <taxon>Bacteria</taxon>
        <taxon>Pseudomonadati</taxon>
        <taxon>Pseudomonadota</taxon>
        <taxon>Betaproteobacteria</taxon>
        <taxon>Neisseriales</taxon>
        <taxon>Chitinibacteraceae</taxon>
        <taxon>Parachitinimonas</taxon>
    </lineage>
</organism>
<evidence type="ECO:0000256" key="6">
    <source>
        <dbReference type="ARBA" id="ARBA00022692"/>
    </source>
</evidence>
<keyword evidence="7 9" id="KW-1133">Transmembrane helix</keyword>
<feature type="transmembrane region" description="Helical" evidence="9">
    <location>
        <begin position="76"/>
        <end position="94"/>
    </location>
</feature>
<dbReference type="EMBL" id="JARRAF010000005">
    <property type="protein sequence ID" value="MDK2123578.1"/>
    <property type="molecule type" value="Genomic_DNA"/>
</dbReference>
<comment type="pathway">
    <text evidence="2 9">Cofactor biosynthesis; adenosylcobalamin biosynthesis.</text>
</comment>
<evidence type="ECO:0000256" key="3">
    <source>
        <dbReference type="ARBA" id="ARBA00006263"/>
    </source>
</evidence>
<comment type="subcellular location">
    <subcellularLocation>
        <location evidence="1 9">Cell membrane</location>
        <topology evidence="1 9">Multi-pass membrane protein</topology>
    </subcellularLocation>
</comment>
<feature type="transmembrane region" description="Helical" evidence="9">
    <location>
        <begin position="149"/>
        <end position="170"/>
    </location>
</feature>
<gene>
    <name evidence="9" type="primary">cobD</name>
    <name evidence="10" type="ORF">PZA18_05900</name>
</gene>
<reference evidence="10" key="1">
    <citation type="submission" date="2023-03" db="EMBL/GenBank/DDBJ databases">
        <title>Chitinimonas shenzhenensis gen. nov., sp. nov., a novel member of family Burkholderiaceae isolated from activated sludge collected in Shen Zhen, China.</title>
        <authorList>
            <person name="Wang X."/>
        </authorList>
    </citation>
    <scope>NUCLEOTIDE SEQUENCE</scope>
    <source>
        <strain evidence="10">DQS-5</strain>
    </source>
</reference>
<evidence type="ECO:0000313" key="10">
    <source>
        <dbReference type="EMBL" id="MDK2123578.1"/>
    </source>
</evidence>
<dbReference type="PANTHER" id="PTHR34308">
    <property type="entry name" value="COBALAMIN BIOSYNTHESIS PROTEIN CBIB"/>
    <property type="match status" value="1"/>
</dbReference>
<evidence type="ECO:0000256" key="1">
    <source>
        <dbReference type="ARBA" id="ARBA00004651"/>
    </source>
</evidence>